<dbReference type="PANTHER" id="PTHR45445">
    <property type="match status" value="1"/>
</dbReference>
<sequence length="131" mass="14732">VAQYCEFHYGQRYFEVPNYPQRCAELCLSFMEGRASTRALDLGCAVGRSTFELARGFSSVTGVDFSARFIGTACGMKEEGCIQYSLPEEGELMSRHERSLADLGLEHTANNVTFHREDAQDLPSDFTDYHL</sequence>
<dbReference type="AlphaFoldDB" id="A0A382P4T8"/>
<dbReference type="CDD" id="cd02440">
    <property type="entry name" value="AdoMet_MTases"/>
    <property type="match status" value="1"/>
</dbReference>
<dbReference type="InterPro" id="IPR029063">
    <property type="entry name" value="SAM-dependent_MTases_sf"/>
</dbReference>
<organism evidence="1">
    <name type="scientific">marine metagenome</name>
    <dbReference type="NCBI Taxonomy" id="408172"/>
    <lineage>
        <taxon>unclassified sequences</taxon>
        <taxon>metagenomes</taxon>
        <taxon>ecological metagenomes</taxon>
    </lineage>
</organism>
<protein>
    <submittedName>
        <fullName evidence="1">Uncharacterized protein</fullName>
    </submittedName>
</protein>
<feature type="non-terminal residue" evidence="1">
    <location>
        <position position="1"/>
    </location>
</feature>
<proteinExistence type="predicted"/>
<reference evidence="1" key="1">
    <citation type="submission" date="2018-05" db="EMBL/GenBank/DDBJ databases">
        <authorList>
            <person name="Lanie J.A."/>
            <person name="Ng W.-L."/>
            <person name="Kazmierczak K.M."/>
            <person name="Andrzejewski T.M."/>
            <person name="Davidsen T.M."/>
            <person name="Wayne K.J."/>
            <person name="Tettelin H."/>
            <person name="Glass J.I."/>
            <person name="Rusch D."/>
            <person name="Podicherti R."/>
            <person name="Tsui H.-C.T."/>
            <person name="Winkler M.E."/>
        </authorList>
    </citation>
    <scope>NUCLEOTIDE SEQUENCE</scope>
</reference>
<accession>A0A382P4T8</accession>
<dbReference type="EMBL" id="UINC01104012">
    <property type="protein sequence ID" value="SVC66851.1"/>
    <property type="molecule type" value="Genomic_DNA"/>
</dbReference>
<dbReference type="SUPFAM" id="SSF53335">
    <property type="entry name" value="S-adenosyl-L-methionine-dependent methyltransferases"/>
    <property type="match status" value="1"/>
</dbReference>
<name>A0A382P4T8_9ZZZZ</name>
<dbReference type="InterPro" id="IPR027625">
    <property type="entry name" value="OvoA_Cterm"/>
</dbReference>
<gene>
    <name evidence="1" type="ORF">METZ01_LOCUS319705</name>
</gene>
<dbReference type="PANTHER" id="PTHR45445:SF2">
    <property type="entry name" value="METHYLTRANSFERASE TYPE 11 DOMAIN-CONTAINING PROTEIN"/>
    <property type="match status" value="1"/>
</dbReference>
<evidence type="ECO:0000313" key="1">
    <source>
        <dbReference type="EMBL" id="SVC66851.1"/>
    </source>
</evidence>
<dbReference type="Gene3D" id="3.40.50.150">
    <property type="entry name" value="Vaccinia Virus protein VP39"/>
    <property type="match status" value="1"/>
</dbReference>
<feature type="non-terminal residue" evidence="1">
    <location>
        <position position="131"/>
    </location>
</feature>
<dbReference type="NCBIfam" id="TIGR04345">
    <property type="entry name" value="ovoA_Cterm"/>
    <property type="match status" value="1"/>
</dbReference>